<dbReference type="RefSeq" id="WP_086106500.1">
    <property type="nucleotide sequence ID" value="NZ_NEKB01000003.1"/>
</dbReference>
<gene>
    <name evidence="1" type="ORF">B9T39_03780</name>
</gene>
<dbReference type="STRING" id="1160091.B9T39_03780"/>
<dbReference type="Proteomes" id="UP000243540">
    <property type="component" value="Unassembled WGS sequence"/>
</dbReference>
<reference evidence="1 2" key="1">
    <citation type="submission" date="2017-04" db="EMBL/GenBank/DDBJ databases">
        <title>Draft genome sequences of Alloscardovia macacae UMA81211 and UMA81212 isolated from the feces of a rhesus macaque (Macaca mulatta).</title>
        <authorList>
            <person name="Albert K."/>
            <person name="Sela D.A."/>
        </authorList>
    </citation>
    <scope>NUCLEOTIDE SEQUENCE [LARGE SCALE GENOMIC DNA]</scope>
    <source>
        <strain evidence="1 2">UMA81212</strain>
    </source>
</reference>
<accession>A0A1Y2SVF5</accession>
<dbReference type="InterPro" id="IPR021145">
    <property type="entry name" value="Portal_protein_SPP1_Gp6-like"/>
</dbReference>
<dbReference type="OrthoDB" id="1780383at2"/>
<evidence type="ECO:0000313" key="2">
    <source>
        <dbReference type="Proteomes" id="UP000243540"/>
    </source>
</evidence>
<sequence>MSFSLPENIKGLDGDDKLTYRQLKARLMKKRTRNKERNAYYDGKNELHDIGYSLPPVATDISVVVGWPEKAVEVLANRIVVDGLRTTDGSKLPDVVEKLIADNALFESMSQAHKSALVNSCAFVACLQGDVEDGEPEKIIEVFTADHASGIWDARRHGLEAALLVEVADDDQETPQVLYLMTYEHTVVIERSGRSWAIQSDKANVGRIPCELLAYRPDDKRPFGRSRISRAVMSYTDSAVRTFLRSELQADLYSVGSRYLLGASKSMFEAPNGQVMPKWKLLLDSVLVIPDNPQTGKRVDVGQFQQASFQPHIDQLRNTASLFAAATSMPPDEMGVLTDNPSSAEAIDKAQKELCLLAESCQSSFSLAWLNIIRKALGKDAVELVLQWRNPATPSRAASADAAVKLVSAGVLPADSEVVYDMLDLNDDQRRSLRVYQQKKQAQEAVAQLRAALSQTTGGVNNGIVQGNTSASESRVHEAS</sequence>
<comment type="caution">
    <text evidence="1">The sequence shown here is derived from an EMBL/GenBank/DDBJ whole genome shotgun (WGS) entry which is preliminary data.</text>
</comment>
<dbReference type="EMBL" id="NEKC01000007">
    <property type="protein sequence ID" value="OTA29248.1"/>
    <property type="molecule type" value="Genomic_DNA"/>
</dbReference>
<proteinExistence type="predicted"/>
<organism evidence="1 2">
    <name type="scientific">Alloscardovia macacae</name>
    <dbReference type="NCBI Taxonomy" id="1160091"/>
    <lineage>
        <taxon>Bacteria</taxon>
        <taxon>Bacillati</taxon>
        <taxon>Actinomycetota</taxon>
        <taxon>Actinomycetes</taxon>
        <taxon>Bifidobacteriales</taxon>
        <taxon>Bifidobacteriaceae</taxon>
        <taxon>Alloscardovia</taxon>
    </lineage>
</organism>
<dbReference type="Pfam" id="PF05133">
    <property type="entry name" value="SPP1_portal"/>
    <property type="match status" value="1"/>
</dbReference>
<dbReference type="AlphaFoldDB" id="A0A1Y2SVF5"/>
<name>A0A1Y2SVF5_9BIFI</name>
<evidence type="ECO:0000313" key="1">
    <source>
        <dbReference type="EMBL" id="OTA29248.1"/>
    </source>
</evidence>
<protein>
    <submittedName>
        <fullName evidence="1">Portal protein</fullName>
    </submittedName>
</protein>